<evidence type="ECO:0000256" key="1">
    <source>
        <dbReference type="SAM" id="Phobius"/>
    </source>
</evidence>
<gene>
    <name evidence="2" type="ORF">CYNAS_LOCUS15744</name>
</gene>
<dbReference type="AlphaFoldDB" id="A0AA36H4R7"/>
<keyword evidence="1" id="KW-1133">Transmembrane helix</keyword>
<keyword evidence="3" id="KW-1185">Reference proteome</keyword>
<evidence type="ECO:0000313" key="3">
    <source>
        <dbReference type="Proteomes" id="UP001176961"/>
    </source>
</evidence>
<organism evidence="2 3">
    <name type="scientific">Cylicocyclus nassatus</name>
    <name type="common">Nematode worm</name>
    <dbReference type="NCBI Taxonomy" id="53992"/>
    <lineage>
        <taxon>Eukaryota</taxon>
        <taxon>Metazoa</taxon>
        <taxon>Ecdysozoa</taxon>
        <taxon>Nematoda</taxon>
        <taxon>Chromadorea</taxon>
        <taxon>Rhabditida</taxon>
        <taxon>Rhabditina</taxon>
        <taxon>Rhabditomorpha</taxon>
        <taxon>Strongyloidea</taxon>
        <taxon>Strongylidae</taxon>
        <taxon>Cylicocyclus</taxon>
    </lineage>
</organism>
<keyword evidence="1" id="KW-0812">Transmembrane</keyword>
<feature type="transmembrane region" description="Helical" evidence="1">
    <location>
        <begin position="9"/>
        <end position="28"/>
    </location>
</feature>
<proteinExistence type="predicted"/>
<sequence>MESQHQPSIVLFLLIICNVIIITIWGLIPQLWKKLSPIVARCAYNLRLPIESYSASNGLALFHISNRNQFQNSSCSVVSINNINHGDAEENLAKSTSCDFYASDKSLEIRADYQNMTEKLQIIMESKSQGPTYVTDLSTLVRLRFGLQNVDNLIVGPFEHNIEFRNLLQMDVYKKLVLRFCQVNVVYSRTFIGGNSFLKSFNAILYESTFLIVKTSMSKDGNYMNVFAVNFVDEYCIKHYLRYRDSPEFEDDFHYLFMKARRCQHESTKLSFRPGSKLSYTTLLQLQQSAPNCSIVSVNNNMHSDAEQQLAVSTNCSFFASDKSIHSPAAYQTKATNMEVILEQTSSGDRRHVTDLRSLVLLNSSARVIDNLIVGPFEHNIEYRALLWLNFYKKLGVQLCQVNLMYKHTDLISRKFFMQSIHGILYQSFFLIARTSKSRDNKIMNVFAINFKEEICIERYIRDINKFRPSRTFLLSQEQLVRDYKI</sequence>
<dbReference type="PANTHER" id="PTHR22989">
    <property type="entry name" value="UNCHARACTERIZED DUF13 C.ELEGANS"/>
    <property type="match status" value="1"/>
</dbReference>
<evidence type="ECO:0000313" key="2">
    <source>
        <dbReference type="EMBL" id="CAJ0603761.1"/>
    </source>
</evidence>
<reference evidence="2" key="1">
    <citation type="submission" date="2023-07" db="EMBL/GenBank/DDBJ databases">
        <authorList>
            <consortium name="CYATHOMIX"/>
        </authorList>
    </citation>
    <scope>NUCLEOTIDE SEQUENCE</scope>
    <source>
        <strain evidence="2">N/A</strain>
    </source>
</reference>
<dbReference type="EMBL" id="CATQJL010000305">
    <property type="protein sequence ID" value="CAJ0603761.1"/>
    <property type="molecule type" value="Genomic_DNA"/>
</dbReference>
<protein>
    <submittedName>
        <fullName evidence="2">Uncharacterized protein</fullName>
    </submittedName>
</protein>
<accession>A0AA36H4R7</accession>
<dbReference type="PANTHER" id="PTHR22989:SF20">
    <property type="entry name" value="USP DOMAIN-CONTAINING PROTEIN"/>
    <property type="match status" value="1"/>
</dbReference>
<comment type="caution">
    <text evidence="2">The sequence shown here is derived from an EMBL/GenBank/DDBJ whole genome shotgun (WGS) entry which is preliminary data.</text>
</comment>
<dbReference type="Proteomes" id="UP001176961">
    <property type="component" value="Unassembled WGS sequence"/>
</dbReference>
<keyword evidence="1" id="KW-0472">Membrane</keyword>
<name>A0AA36H4R7_CYLNA</name>